<feature type="compositionally biased region" description="Acidic residues" evidence="1">
    <location>
        <begin position="57"/>
        <end position="68"/>
    </location>
</feature>
<feature type="compositionally biased region" description="Polar residues" evidence="1">
    <location>
        <begin position="97"/>
        <end position="106"/>
    </location>
</feature>
<feature type="compositionally biased region" description="Polar residues" evidence="1">
    <location>
        <begin position="8"/>
        <end position="23"/>
    </location>
</feature>
<evidence type="ECO:0000313" key="2">
    <source>
        <dbReference type="EMBL" id="EPB91438.1"/>
    </source>
</evidence>
<feature type="compositionally biased region" description="Polar residues" evidence="1">
    <location>
        <begin position="338"/>
        <end position="353"/>
    </location>
</feature>
<reference evidence="3" key="1">
    <citation type="submission" date="2013-05" db="EMBL/GenBank/DDBJ databases">
        <title>The Genome sequence of Mucor circinelloides f. circinelloides 1006PhL.</title>
        <authorList>
            <consortium name="The Broad Institute Genomics Platform"/>
            <person name="Cuomo C."/>
            <person name="Earl A."/>
            <person name="Findley K."/>
            <person name="Lee S.C."/>
            <person name="Walker B."/>
            <person name="Young S."/>
            <person name="Zeng Q."/>
            <person name="Gargeya S."/>
            <person name="Fitzgerald M."/>
            <person name="Haas B."/>
            <person name="Abouelleil A."/>
            <person name="Allen A.W."/>
            <person name="Alvarado L."/>
            <person name="Arachchi H.M."/>
            <person name="Berlin A.M."/>
            <person name="Chapman S.B."/>
            <person name="Gainer-Dewar J."/>
            <person name="Goldberg J."/>
            <person name="Griggs A."/>
            <person name="Gujja S."/>
            <person name="Hansen M."/>
            <person name="Howarth C."/>
            <person name="Imamovic A."/>
            <person name="Ireland A."/>
            <person name="Larimer J."/>
            <person name="McCowan C."/>
            <person name="Murphy C."/>
            <person name="Pearson M."/>
            <person name="Poon T.W."/>
            <person name="Priest M."/>
            <person name="Roberts A."/>
            <person name="Saif S."/>
            <person name="Shea T."/>
            <person name="Sisk P."/>
            <person name="Sykes S."/>
            <person name="Wortman J."/>
            <person name="Nusbaum C."/>
            <person name="Birren B."/>
        </authorList>
    </citation>
    <scope>NUCLEOTIDE SEQUENCE [LARGE SCALE GENOMIC DNA]</scope>
    <source>
        <strain evidence="3">1006PhL</strain>
    </source>
</reference>
<feature type="compositionally biased region" description="Polar residues" evidence="1">
    <location>
        <begin position="115"/>
        <end position="130"/>
    </location>
</feature>
<feature type="compositionally biased region" description="Acidic residues" evidence="1">
    <location>
        <begin position="161"/>
        <end position="178"/>
    </location>
</feature>
<feature type="compositionally biased region" description="Basic and acidic residues" evidence="1">
    <location>
        <begin position="324"/>
        <end position="333"/>
    </location>
</feature>
<accession>S2K7T1</accession>
<protein>
    <submittedName>
        <fullName evidence="2">Uncharacterized protein</fullName>
    </submittedName>
</protein>
<feature type="compositionally biased region" description="Basic and acidic residues" evidence="1">
    <location>
        <begin position="251"/>
        <end position="264"/>
    </location>
</feature>
<feature type="region of interest" description="Disordered" evidence="1">
    <location>
        <begin position="473"/>
        <end position="541"/>
    </location>
</feature>
<feature type="region of interest" description="Disordered" evidence="1">
    <location>
        <begin position="1"/>
        <end position="264"/>
    </location>
</feature>
<feature type="compositionally biased region" description="Low complexity" evidence="1">
    <location>
        <begin position="597"/>
        <end position="610"/>
    </location>
</feature>
<feature type="compositionally biased region" description="Basic and acidic residues" evidence="1">
    <location>
        <begin position="420"/>
        <end position="432"/>
    </location>
</feature>
<dbReference type="OrthoDB" id="2290810at2759"/>
<dbReference type="Proteomes" id="UP000014254">
    <property type="component" value="Unassembled WGS sequence"/>
</dbReference>
<feature type="region of interest" description="Disordered" evidence="1">
    <location>
        <begin position="582"/>
        <end position="617"/>
    </location>
</feature>
<gene>
    <name evidence="2" type="ORF">HMPREF1544_01760</name>
</gene>
<dbReference type="AlphaFoldDB" id="S2K7T1"/>
<feature type="compositionally biased region" description="Basic and acidic residues" evidence="1">
    <location>
        <begin position="354"/>
        <end position="380"/>
    </location>
</feature>
<dbReference type="EMBL" id="KE123909">
    <property type="protein sequence ID" value="EPB91438.1"/>
    <property type="molecule type" value="Genomic_DNA"/>
</dbReference>
<dbReference type="STRING" id="1220926.S2K7T1"/>
<feature type="region of interest" description="Disordered" evidence="1">
    <location>
        <begin position="324"/>
        <end position="388"/>
    </location>
</feature>
<feature type="compositionally biased region" description="Acidic residues" evidence="1">
    <location>
        <begin position="240"/>
        <end position="250"/>
    </location>
</feature>
<sequence>MSIFQPKPSIQLSADQEQSNSASKRPPVFSRKSSGWSIPCCSHISLGKNGGRIQLPDDSDNDSADEDYNQSLPSPFNAAYHEDTQNQSLPNAFFQAQARTQTSLSRNPFARVSSIEDQQSKTANSQTTPQIEHRIDSFIPEASGEEELANFTRSPFTRYDDEPDWTEPYKDDDEDEDDKNIRPTTGERQLENDEPEIEDDKKSDMSKDALNTQASNAAESNILPIEQKNDTSSSIIRSTDEEEEDEEDEAQIEREDKVPQIEEEVLHLLPLPELSNEIPPAMIHKKASFEKSMYGEQPLMSVSRNQSNRISRFSMAEEDYLALKKAEEQEKRMPSLSPKGSANSTSGNAQHQNKAPEKENLPAEKDTKSQEEVAKNDRRASIAQSILGDKLDDFTEKLAFIKKNIIMSIDSDEEDDEEISAEKILKKMEEVKSNSANTPSSNTSNQKQPPTLHRRTSSLMDAVPTIARFMNQIGGGSTAAPEASTSTNAPLSSSQTSTSSFSPSSLFSALAGPMPEQSSTLATNKKVNDKRPIQEDEEEEEELFDFTKVLEIGKNVKTFGEGFVGNGIRMFNDVATRMKTTVEEEQKRAEQISAQRNESTSTASSSNNENEWMHNYL</sequence>
<evidence type="ECO:0000256" key="1">
    <source>
        <dbReference type="SAM" id="MobiDB-lite"/>
    </source>
</evidence>
<feature type="compositionally biased region" description="Polar residues" evidence="1">
    <location>
        <begin position="209"/>
        <end position="219"/>
    </location>
</feature>
<evidence type="ECO:0000313" key="3">
    <source>
        <dbReference type="Proteomes" id="UP000014254"/>
    </source>
</evidence>
<dbReference type="InParanoid" id="S2K7T1"/>
<keyword evidence="3" id="KW-1185">Reference proteome</keyword>
<feature type="compositionally biased region" description="Acidic residues" evidence="1">
    <location>
        <begin position="410"/>
        <end position="419"/>
    </location>
</feature>
<dbReference type="eggNOG" id="ENOG502TIBM">
    <property type="taxonomic scope" value="Eukaryota"/>
</dbReference>
<feature type="compositionally biased region" description="Low complexity" evidence="1">
    <location>
        <begin position="433"/>
        <end position="445"/>
    </location>
</feature>
<proteinExistence type="predicted"/>
<dbReference type="VEuPathDB" id="FungiDB:HMPREF1544_01760"/>
<feature type="compositionally biased region" description="Polar residues" evidence="1">
    <location>
        <begin position="516"/>
        <end position="525"/>
    </location>
</feature>
<feature type="region of interest" description="Disordered" evidence="1">
    <location>
        <begin position="410"/>
        <end position="456"/>
    </location>
</feature>
<feature type="compositionally biased region" description="Low complexity" evidence="1">
    <location>
        <begin position="490"/>
        <end position="508"/>
    </location>
</feature>
<name>S2K7T1_MUCC1</name>
<dbReference type="OMA" id="NNENEWM"/>
<organism evidence="2 3">
    <name type="scientific">Mucor circinelloides f. circinelloides (strain 1006PhL)</name>
    <name type="common">Mucormycosis agent</name>
    <name type="synonym">Calyptromyces circinelloides</name>
    <dbReference type="NCBI Taxonomy" id="1220926"/>
    <lineage>
        <taxon>Eukaryota</taxon>
        <taxon>Fungi</taxon>
        <taxon>Fungi incertae sedis</taxon>
        <taxon>Mucoromycota</taxon>
        <taxon>Mucoromycotina</taxon>
        <taxon>Mucoromycetes</taxon>
        <taxon>Mucorales</taxon>
        <taxon>Mucorineae</taxon>
        <taxon>Mucoraceae</taxon>
        <taxon>Mucor</taxon>
    </lineage>
</organism>